<dbReference type="PANTHER" id="PTHR43788:SF8">
    <property type="entry name" value="DNA-BINDING PROTEIN SMUBP-2"/>
    <property type="match status" value="1"/>
</dbReference>
<keyword evidence="11" id="KW-1185">Reference proteome</keyword>
<feature type="coiled-coil region" evidence="6">
    <location>
        <begin position="627"/>
        <end position="654"/>
    </location>
</feature>
<evidence type="ECO:0000256" key="1">
    <source>
        <dbReference type="ARBA" id="ARBA00007913"/>
    </source>
</evidence>
<keyword evidence="4" id="KW-0347">Helicase</keyword>
<reference evidence="10 11" key="1">
    <citation type="submission" date="2024-04" db="EMBL/GenBank/DDBJ databases">
        <title>Flavobacterium sp. DGU99 16S ribosomal RNA gene Genome sequencing and assembly.</title>
        <authorList>
            <person name="Park S."/>
        </authorList>
    </citation>
    <scope>NUCLEOTIDE SEQUENCE [LARGE SCALE GENOMIC DNA]</scope>
    <source>
        <strain evidence="10 11">DGU99</strain>
    </source>
</reference>
<protein>
    <submittedName>
        <fullName evidence="10">AAA domain-containing protein</fullName>
    </submittedName>
</protein>
<keyword evidence="6" id="KW-0175">Coiled coil</keyword>
<feature type="domain" description="DNA2/NAM7 helicase-like C-terminal" evidence="8">
    <location>
        <begin position="1099"/>
        <end position="1291"/>
    </location>
</feature>
<keyword evidence="5" id="KW-0067">ATP-binding</keyword>
<dbReference type="PANTHER" id="PTHR43788">
    <property type="entry name" value="DNA2/NAM7 HELICASE FAMILY MEMBER"/>
    <property type="match status" value="1"/>
</dbReference>
<dbReference type="EMBL" id="JBBYHU010000042">
    <property type="protein sequence ID" value="MEL1242381.1"/>
    <property type="molecule type" value="Genomic_DNA"/>
</dbReference>
<dbReference type="InterPro" id="IPR041679">
    <property type="entry name" value="DNA2/NAM7-like_C"/>
</dbReference>
<evidence type="ECO:0000259" key="7">
    <source>
        <dbReference type="Pfam" id="PF13086"/>
    </source>
</evidence>
<evidence type="ECO:0000256" key="6">
    <source>
        <dbReference type="SAM" id="Coils"/>
    </source>
</evidence>
<dbReference type="InterPro" id="IPR041677">
    <property type="entry name" value="DNA2/NAM7_AAA_11"/>
</dbReference>
<dbReference type="InterPro" id="IPR050534">
    <property type="entry name" value="Coronavir_polyprotein_1ab"/>
</dbReference>
<evidence type="ECO:0000256" key="5">
    <source>
        <dbReference type="ARBA" id="ARBA00022840"/>
    </source>
</evidence>
<dbReference type="Gene3D" id="3.40.960.10">
    <property type="entry name" value="VSR Endonuclease"/>
    <property type="match status" value="1"/>
</dbReference>
<evidence type="ECO:0000313" key="11">
    <source>
        <dbReference type="Proteomes" id="UP001398556"/>
    </source>
</evidence>
<keyword evidence="3" id="KW-0378">Hydrolase</keyword>
<name>A0ABU9HQZ3_9FLAO</name>
<dbReference type="Pfam" id="PF13087">
    <property type="entry name" value="AAA_12"/>
    <property type="match status" value="1"/>
</dbReference>
<evidence type="ECO:0000259" key="8">
    <source>
        <dbReference type="Pfam" id="PF13087"/>
    </source>
</evidence>
<feature type="coiled-coil region" evidence="6">
    <location>
        <begin position="469"/>
        <end position="496"/>
    </location>
</feature>
<sequence length="1730" mass="202623">MNVLNQYITFLKEYKKLLERGVKDVLNSTVSSNFIWIDEIEHFIKSGICESTLIDIFSSKFKKQSLIFSLQKPYKPNIQIPNRFLEIIEFDEAKNKFESINGDEEELVSFQNSTEGKIEIEKLKKFKKNKETYSKLYRAYNDIKNDSNLEIVLSLGFIQYSKFNNNGNLSKTNQHLFHFPLTLDIDSNNIVKISFSDLENPYADFFFLNNTPIEKEVLSSIIDRFEERITELGYEYIFESEFKDLIAKSIQKISSNSEFDNSIYRPESDHFREDYFRVLFSPAINIKQRKPRFFEKLTDSIIKHNDENEIEAKLFNLLVRNPESSGNNSYTKPNYFKDELFETHKGKAKNLNGDDDFSVFFPLPFNKEQKQIYENYLKNRLTVVTGPPGTGKSHTIVNILCSLLAQGKRVLVTAQTDKALESLLDKIPETFDDLIFTKIQLETNQNRFSLEKSIGNISKILTDNFYLNVETKIEKLDNLKAEYVKLKSEIIRALEKEYTQIRINDSFENLRAYQIVEKFESKESEEWNWIQDELSNEVISNFEVIKDEILKYKQLIGTEIRYNNVINIDISTILKKLESFDFKNFLNIQEQYAKHLNHLGLNEYSKDKVLNIQLENITKIANEFSNSDIVLKNIKELENLQRQLNNQVLQENLTINKTFSDLTENGTKYLLDIETYLSFAENGKAGFFTKLTNSNFKQVSYLEQFTINGKKCNTKTEILQLKLAVENLIIINKNFTLLKQNGFSFSYDDNSNLHEKSLVLKEVLKKVETNKEVVSKIQFNANFINLSEYTQINLFDIDNLSRKAIVLKGDIDKLGKVNGQLIENLQILKNIDSIIEQSSLKNEFSNFLPVDKIGEVQDFELLKSRFLEIGKQLEVEQTFLNLKKSLRDLLPNTFDSLENIPIHYISKENFEYASAKTFIKKNEFIDLQKCKEELSFINKKIFQIKCDILFDLAKSNFKNKFDNNEIDAFINLLEEYKYNLSQSVRKIRNQTQYQILTRKNSIDISKRLSCWVMKFNDVLNSVGSEPEIFDCVIVDEASQLDFNSLILSYYAENMIIVGDDKQTSPSSLTGADGNDFESIKNKHLKFLGANALHIKSDNSLFMLSKMVAGTANLTLREHFRCVPEIIEFSKFHFYDNSLRPLKQINSNRLNPKETVFVNDAFTEDKIVYKEIEEIKKFLQRILKDEQYSNKSIGVVSLGLAKHTEKLKDIKEDLANEFGKEKIDKHKLIIEDSPKFQGDERDVMIVSLGVALDFQKLKENQNAKPRAIISDQDEFKKINVALSRAKEQMILFHSVEHNDLQTNDFRNKILSFFKDEAKPISQLQIDNNNIERYRHNVPEPFDSWFECDIAKALIENGYSYIQPQFEVKEKEEANSFYNHKTNKYQGFVHFKIDLVVHNNGKRVAIECDGDPFHSLPEDVAYDVERQEFLERVGWKVYRVLYSAYKRNPSEEIEKMVNFIEKNTKKDHKIIIEKTIELKEEFEDETEYDNEEEIPEYVLPKHKSYIDFLEENIDDTNSIIESSKVKSNYRHKSFIDYLEEDIEESNQLDLFSEKTKVLCYFNLFRDNSFKIEEQQNENCLFSLPIEEKFKDGFLLQCYDNGHINKVYVKTILEKRMNYHYSNGKNPNANIVYLKLIEADTIIALKIKRGLETVFKAHKTENISNRELLHLQGYKVVYQSNENIEYKVLPKNIYENIKRLVFTSFTAEGKSVFNNYYENEWNTIKKNMPKLVE</sequence>
<dbReference type="Gene3D" id="3.40.50.300">
    <property type="entry name" value="P-loop containing nucleotide triphosphate hydrolases"/>
    <property type="match status" value="3"/>
</dbReference>
<comment type="similarity">
    <text evidence="1">Belongs to the DNA2/NAM7 helicase family.</text>
</comment>
<feature type="domain" description="Restriction endonuclease type II-like" evidence="9">
    <location>
        <begin position="1381"/>
        <end position="1458"/>
    </location>
</feature>
<accession>A0ABU9HQZ3</accession>
<evidence type="ECO:0000259" key="9">
    <source>
        <dbReference type="Pfam" id="PF18741"/>
    </source>
</evidence>
<dbReference type="SUPFAM" id="SSF52540">
    <property type="entry name" value="P-loop containing nucleoside triphosphate hydrolases"/>
    <property type="match status" value="2"/>
</dbReference>
<dbReference type="Pfam" id="PF18741">
    <property type="entry name" value="MTES_1575"/>
    <property type="match status" value="1"/>
</dbReference>
<feature type="domain" description="DNA2/NAM7 helicase helicase" evidence="7">
    <location>
        <begin position="365"/>
        <end position="556"/>
    </location>
</feature>
<dbReference type="InterPro" id="IPR049468">
    <property type="entry name" value="Restrct_endonuc-II-like_dom"/>
</dbReference>
<evidence type="ECO:0000256" key="3">
    <source>
        <dbReference type="ARBA" id="ARBA00022801"/>
    </source>
</evidence>
<dbReference type="Pfam" id="PF13086">
    <property type="entry name" value="AAA_11"/>
    <property type="match status" value="1"/>
</dbReference>
<comment type="caution">
    <text evidence="10">The sequence shown here is derived from an EMBL/GenBank/DDBJ whole genome shotgun (WGS) entry which is preliminary data.</text>
</comment>
<dbReference type="Proteomes" id="UP001398556">
    <property type="component" value="Unassembled WGS sequence"/>
</dbReference>
<keyword evidence="2" id="KW-0547">Nucleotide-binding</keyword>
<evidence type="ECO:0000256" key="4">
    <source>
        <dbReference type="ARBA" id="ARBA00022806"/>
    </source>
</evidence>
<gene>
    <name evidence="10" type="ORF">AAEO59_15090</name>
</gene>
<evidence type="ECO:0000313" key="10">
    <source>
        <dbReference type="EMBL" id="MEL1242381.1"/>
    </source>
</evidence>
<dbReference type="InterPro" id="IPR011335">
    <property type="entry name" value="Restrct_endonuc-II-like"/>
</dbReference>
<dbReference type="SUPFAM" id="SSF52980">
    <property type="entry name" value="Restriction endonuclease-like"/>
    <property type="match status" value="1"/>
</dbReference>
<proteinExistence type="inferred from homology"/>
<organism evidence="10 11">
    <name type="scientific">Flavobacterium flavipallidum</name>
    <dbReference type="NCBI Taxonomy" id="3139140"/>
    <lineage>
        <taxon>Bacteria</taxon>
        <taxon>Pseudomonadati</taxon>
        <taxon>Bacteroidota</taxon>
        <taxon>Flavobacteriia</taxon>
        <taxon>Flavobacteriales</taxon>
        <taxon>Flavobacteriaceae</taxon>
        <taxon>Flavobacterium</taxon>
    </lineage>
</organism>
<evidence type="ECO:0000256" key="2">
    <source>
        <dbReference type="ARBA" id="ARBA00022741"/>
    </source>
</evidence>
<dbReference type="InterPro" id="IPR027417">
    <property type="entry name" value="P-loop_NTPase"/>
</dbReference>
<dbReference type="RefSeq" id="WP_341701581.1">
    <property type="nucleotide sequence ID" value="NZ_JBBYHU010000042.1"/>
</dbReference>